<dbReference type="InterPro" id="IPR036047">
    <property type="entry name" value="F-box-like_dom_sf"/>
</dbReference>
<keyword evidence="4" id="KW-1185">Reference proteome</keyword>
<feature type="compositionally biased region" description="Polar residues" evidence="1">
    <location>
        <begin position="1"/>
        <end position="24"/>
    </location>
</feature>
<feature type="domain" description="F-box" evidence="2">
    <location>
        <begin position="23"/>
        <end position="68"/>
    </location>
</feature>
<evidence type="ECO:0000256" key="1">
    <source>
        <dbReference type="SAM" id="MobiDB-lite"/>
    </source>
</evidence>
<protein>
    <recommendedName>
        <fullName evidence="2">F-box domain-containing protein</fullName>
    </recommendedName>
</protein>
<sequence>MDTQSGTKPFNSTEDQQTTATNPSHLLRLPDEVLLNMTNLLGSKDLCRLAQANKRLGAVAQDTIYREITLPQNTVVGLLNVLRESTTLAEMTTTLDVSWRNHPVARLNSMFIPGGLEQLESWALAVDSRQNNNFFETLMGTSVREFYTSVWSNPSFERILILVIGMLPKLKKLTVKFPPRGYRALPISHDRLLPLFHGIGEQLLQQRLEELNIRISSPMSLSMENVTLRNLVNLRRLSIPMDALTFQSHGSLVAKAVLPPNLELLQIKPCNQHIIVWIGQFTINWLDGEFKKLKTTELFFDQPCFRSGLLSAAQGDDSDLNFLRSMVGILRRFSLTLEAHTRNKAKPGRLREELDAWYHMSDSERWMASTREMEFSEAVAKNDAGEPRFRTKAEIRAFLVDIKSNLSFSSPNDESNGRDIYHFGVQGWGKKTPKYELSASLSDAATNWIIEQGDRSAESIAFLTFDPSRFTSGQGSHLTFNAEKWLSVDFFALGDKKTQPIKFKPETSASSPHTSSQQTDRHPTKVRRC</sequence>
<dbReference type="SUPFAM" id="SSF81383">
    <property type="entry name" value="F-box domain"/>
    <property type="match status" value="1"/>
</dbReference>
<accession>A0A9W4USK1</accession>
<feature type="region of interest" description="Disordered" evidence="1">
    <location>
        <begin position="501"/>
        <end position="529"/>
    </location>
</feature>
<dbReference type="Pfam" id="PF12937">
    <property type="entry name" value="F-box-like"/>
    <property type="match status" value="1"/>
</dbReference>
<dbReference type="Proteomes" id="UP001152607">
    <property type="component" value="Unassembled WGS sequence"/>
</dbReference>
<dbReference type="EMBL" id="CAOQHR010000011">
    <property type="protein sequence ID" value="CAI6341064.1"/>
    <property type="molecule type" value="Genomic_DNA"/>
</dbReference>
<evidence type="ECO:0000313" key="3">
    <source>
        <dbReference type="EMBL" id="CAI6341064.1"/>
    </source>
</evidence>
<dbReference type="PROSITE" id="PS50181">
    <property type="entry name" value="FBOX"/>
    <property type="match status" value="1"/>
</dbReference>
<dbReference type="AlphaFoldDB" id="A0A9W4USK1"/>
<feature type="compositionally biased region" description="Polar residues" evidence="1">
    <location>
        <begin position="507"/>
        <end position="518"/>
    </location>
</feature>
<reference evidence="3" key="1">
    <citation type="submission" date="2023-01" db="EMBL/GenBank/DDBJ databases">
        <authorList>
            <person name="Van Ghelder C."/>
            <person name="Rancurel C."/>
        </authorList>
    </citation>
    <scope>NUCLEOTIDE SEQUENCE</scope>
    <source>
        <strain evidence="3">CNCM I-4278</strain>
    </source>
</reference>
<name>A0A9W4USK1_9PLEO</name>
<evidence type="ECO:0000259" key="2">
    <source>
        <dbReference type="PROSITE" id="PS50181"/>
    </source>
</evidence>
<proteinExistence type="predicted"/>
<organism evidence="3 4">
    <name type="scientific">Periconia digitata</name>
    <dbReference type="NCBI Taxonomy" id="1303443"/>
    <lineage>
        <taxon>Eukaryota</taxon>
        <taxon>Fungi</taxon>
        <taxon>Dikarya</taxon>
        <taxon>Ascomycota</taxon>
        <taxon>Pezizomycotina</taxon>
        <taxon>Dothideomycetes</taxon>
        <taxon>Pleosporomycetidae</taxon>
        <taxon>Pleosporales</taxon>
        <taxon>Massarineae</taxon>
        <taxon>Periconiaceae</taxon>
        <taxon>Periconia</taxon>
    </lineage>
</organism>
<comment type="caution">
    <text evidence="3">The sequence shown here is derived from an EMBL/GenBank/DDBJ whole genome shotgun (WGS) entry which is preliminary data.</text>
</comment>
<gene>
    <name evidence="3" type="ORF">PDIGIT_LOCUS14252</name>
</gene>
<dbReference type="OrthoDB" id="3768945at2759"/>
<dbReference type="InterPro" id="IPR001810">
    <property type="entry name" value="F-box_dom"/>
</dbReference>
<feature type="region of interest" description="Disordered" evidence="1">
    <location>
        <begin position="1"/>
        <end position="25"/>
    </location>
</feature>
<evidence type="ECO:0000313" key="4">
    <source>
        <dbReference type="Proteomes" id="UP001152607"/>
    </source>
</evidence>